<feature type="domain" description="CBS" evidence="10">
    <location>
        <begin position="672"/>
        <end position="728"/>
    </location>
</feature>
<feature type="transmembrane region" description="Helical" evidence="9">
    <location>
        <begin position="194"/>
        <end position="211"/>
    </location>
</feature>
<feature type="transmembrane region" description="Helical" evidence="9">
    <location>
        <begin position="429"/>
        <end position="448"/>
    </location>
</feature>
<evidence type="ECO:0000256" key="5">
    <source>
        <dbReference type="ARBA" id="ARBA00023065"/>
    </source>
</evidence>
<dbReference type="Pfam" id="PF00654">
    <property type="entry name" value="Voltage_CLC"/>
    <property type="match status" value="1"/>
</dbReference>
<evidence type="ECO:0000256" key="6">
    <source>
        <dbReference type="ARBA" id="ARBA00023136"/>
    </source>
</evidence>
<dbReference type="PANTHER" id="PTHR45711:SF9">
    <property type="entry name" value="ANION_PROTON EXCHANGE TRANSPORTER GEF1"/>
    <property type="match status" value="1"/>
</dbReference>
<dbReference type="RefSeq" id="XP_017987598.1">
    <property type="nucleotide sequence ID" value="XM_018131824.1"/>
</dbReference>
<dbReference type="Gene3D" id="1.10.3080.10">
    <property type="entry name" value="Clc chloride channel"/>
    <property type="match status" value="1"/>
</dbReference>
<keyword evidence="12" id="KW-1185">Reference proteome</keyword>
<dbReference type="PROSITE" id="PS51371">
    <property type="entry name" value="CBS"/>
    <property type="match status" value="2"/>
</dbReference>
<evidence type="ECO:0000256" key="9">
    <source>
        <dbReference type="RuleBase" id="RU361221"/>
    </source>
</evidence>
<evidence type="ECO:0000256" key="2">
    <source>
        <dbReference type="ARBA" id="ARBA00022448"/>
    </source>
</evidence>
<evidence type="ECO:0000259" key="10">
    <source>
        <dbReference type="PROSITE" id="PS51371"/>
    </source>
</evidence>
<name>A0A0X8HSB1_9SACH</name>
<feature type="transmembrane region" description="Helical" evidence="9">
    <location>
        <begin position="251"/>
        <end position="273"/>
    </location>
</feature>
<dbReference type="GO" id="GO:0005769">
    <property type="term" value="C:early endosome"/>
    <property type="evidence" value="ECO:0007669"/>
    <property type="project" value="TreeGrafter"/>
</dbReference>
<dbReference type="OrthoDB" id="44789at2759"/>
<feature type="transmembrane region" description="Helical" evidence="9">
    <location>
        <begin position="293"/>
        <end position="309"/>
    </location>
</feature>
<keyword evidence="8" id="KW-0129">CBS domain</keyword>
<evidence type="ECO:0000256" key="8">
    <source>
        <dbReference type="PROSITE-ProRule" id="PRU00703"/>
    </source>
</evidence>
<dbReference type="CDD" id="cd03684">
    <property type="entry name" value="ClC_3_like"/>
    <property type="match status" value="1"/>
</dbReference>
<dbReference type="GO" id="GO:0005794">
    <property type="term" value="C:Golgi apparatus"/>
    <property type="evidence" value="ECO:0007669"/>
    <property type="project" value="TreeGrafter"/>
</dbReference>
<protein>
    <recommendedName>
        <fullName evidence="9">Chloride channel protein</fullName>
    </recommendedName>
</protein>
<evidence type="ECO:0000313" key="12">
    <source>
        <dbReference type="Proteomes" id="UP000243052"/>
    </source>
</evidence>
<dbReference type="GO" id="GO:0005247">
    <property type="term" value="F:voltage-gated chloride channel activity"/>
    <property type="evidence" value="ECO:0007669"/>
    <property type="project" value="TreeGrafter"/>
</dbReference>
<dbReference type="EMBL" id="CP014244">
    <property type="protein sequence ID" value="AMD20602.1"/>
    <property type="molecule type" value="Genomic_DNA"/>
</dbReference>
<dbReference type="GO" id="GO:0005886">
    <property type="term" value="C:plasma membrane"/>
    <property type="evidence" value="ECO:0007669"/>
    <property type="project" value="TreeGrafter"/>
</dbReference>
<feature type="transmembrane region" description="Helical" evidence="9">
    <location>
        <begin position="454"/>
        <end position="475"/>
    </location>
</feature>
<sequence>MSFQRSPTVSTNYMIPEVRNFDQFTTIDWVEEESLKEFKSSLDDNLYQYEVGWRRYVNLIHILWMRGRSFITLTAIGITVGCLAGFIQIFTETLVNWKSGHCARNWMLNKSFCCTQISQETGKLDVIGVVQCVKDGMWINWNNSIIAFLIFTVLSVIFAMLSAFMVKFLAPMATGSGITEIKVHVSGFQYKKEFYSLSTLAVKAIALPLAISSGLSVGKEGPSVHYATCCGYLIVKYLLQSTLTYPEQSEYLIASSASGVAVAFGAPIGGVLFGLEEMSTAAQFNLSTLWKSYYVALCGVSTLQYINPFRNGKIVLFEVTYDKSWHVQELSIFIILGIFGGLYGNFISKWNIWYVEFRRKYLSKWPLYEVLVIAIITALLSYGNEFLQTDMTESMGLLFHECQAYDNSKWDHPLCQIDQNSTMFGFLKIYFALIFATVIRAVGIVVSYGCRIPAGIFVPSMAVGATFGRSLSLLVEKFITGSNVITPGTYAFLGSAAALSGITNMTLTVVVIMFELTGAFNYIIPTMLVVAITRIVFNAFGTEGGIAEKMIAVNGFPYLAFPHQNNELFLNDYFVEDIMTSRIITIKETMHLSELELLLEEVGDRYAGFPIIKTDSQEDNAGKCIGYVSLQHIKAQLGTFSDNGSTLNTIVDFTKDNISSDDDQFIQFKDLVNYTPFTVNRSLSLARLYKMFEKLGCNIVLVEESGFLIGLITKKDFLRFHRSKNRELFGPLYKFDGHLDDKLWSLITTAIDKLKFKNI</sequence>
<dbReference type="InterPro" id="IPR000644">
    <property type="entry name" value="CBS_dom"/>
</dbReference>
<comment type="subcellular location">
    <subcellularLocation>
        <location evidence="1 9">Membrane</location>
        <topology evidence="1 9">Multi-pass membrane protein</topology>
    </subcellularLocation>
</comment>
<dbReference type="GeneID" id="28723855"/>
<dbReference type="GO" id="GO:0000324">
    <property type="term" value="C:fungal-type vacuole"/>
    <property type="evidence" value="ECO:0007669"/>
    <property type="project" value="TreeGrafter"/>
</dbReference>
<dbReference type="Pfam" id="PF00571">
    <property type="entry name" value="CBS"/>
    <property type="match status" value="2"/>
</dbReference>
<feature type="transmembrane region" description="Helical" evidence="9">
    <location>
        <begin position="487"/>
        <end position="514"/>
    </location>
</feature>
<keyword evidence="3 9" id="KW-0812">Transmembrane</keyword>
<organism evidence="11 12">
    <name type="scientific">Eremothecium sinecaudum</name>
    <dbReference type="NCBI Taxonomy" id="45286"/>
    <lineage>
        <taxon>Eukaryota</taxon>
        <taxon>Fungi</taxon>
        <taxon>Dikarya</taxon>
        <taxon>Ascomycota</taxon>
        <taxon>Saccharomycotina</taxon>
        <taxon>Saccharomycetes</taxon>
        <taxon>Saccharomycetales</taxon>
        <taxon>Saccharomycetaceae</taxon>
        <taxon>Eremothecium</taxon>
    </lineage>
</organism>
<accession>A0A0X8HSB1</accession>
<dbReference type="PRINTS" id="PR00762">
    <property type="entry name" value="CLCHANNEL"/>
</dbReference>
<feature type="transmembrane region" description="Helical" evidence="9">
    <location>
        <begin position="70"/>
        <end position="90"/>
    </location>
</feature>
<dbReference type="GO" id="GO:0006878">
    <property type="term" value="P:intracellular copper ion homeostasis"/>
    <property type="evidence" value="ECO:0007669"/>
    <property type="project" value="TreeGrafter"/>
</dbReference>
<feature type="domain" description="CBS" evidence="10">
    <location>
        <begin position="579"/>
        <end position="645"/>
    </location>
</feature>
<feature type="transmembrane region" description="Helical" evidence="9">
    <location>
        <begin position="330"/>
        <end position="347"/>
    </location>
</feature>
<dbReference type="SUPFAM" id="SSF54631">
    <property type="entry name" value="CBS-domain pair"/>
    <property type="match status" value="1"/>
</dbReference>
<evidence type="ECO:0000256" key="3">
    <source>
        <dbReference type="ARBA" id="ARBA00022692"/>
    </source>
</evidence>
<keyword evidence="6 9" id="KW-0472">Membrane</keyword>
<evidence type="ECO:0000256" key="1">
    <source>
        <dbReference type="ARBA" id="ARBA00004141"/>
    </source>
</evidence>
<dbReference type="AlphaFoldDB" id="A0A0X8HSB1"/>
<dbReference type="InterPro" id="IPR001807">
    <property type="entry name" value="ClC"/>
</dbReference>
<dbReference type="SUPFAM" id="SSF81340">
    <property type="entry name" value="Clc chloride channel"/>
    <property type="match status" value="1"/>
</dbReference>
<keyword evidence="2 9" id="KW-0813">Transport</keyword>
<proteinExistence type="inferred from homology"/>
<dbReference type="SMART" id="SM00116">
    <property type="entry name" value="CBS"/>
    <property type="match status" value="2"/>
</dbReference>
<dbReference type="Gene3D" id="3.10.580.10">
    <property type="entry name" value="CBS-domain"/>
    <property type="match status" value="1"/>
</dbReference>
<dbReference type="GO" id="GO:0005783">
    <property type="term" value="C:endoplasmic reticulum"/>
    <property type="evidence" value="ECO:0007669"/>
    <property type="project" value="TreeGrafter"/>
</dbReference>
<feature type="transmembrane region" description="Helical" evidence="9">
    <location>
        <begin position="520"/>
        <end position="540"/>
    </location>
</feature>
<feature type="transmembrane region" description="Helical" evidence="9">
    <location>
        <begin position="367"/>
        <end position="387"/>
    </location>
</feature>
<keyword evidence="4 9" id="KW-1133">Transmembrane helix</keyword>
<reference evidence="11 12" key="1">
    <citation type="submission" date="2016-01" db="EMBL/GenBank/DDBJ databases">
        <title>Genome sequence of the yeast Holleya sinecauda.</title>
        <authorList>
            <person name="Dietrich F.S."/>
        </authorList>
    </citation>
    <scope>NUCLEOTIDE SEQUENCE [LARGE SCALE GENOMIC DNA]</scope>
    <source>
        <strain evidence="11 12">ATCC 58844</strain>
    </source>
</reference>
<evidence type="ECO:0000313" key="11">
    <source>
        <dbReference type="EMBL" id="AMD20602.1"/>
    </source>
</evidence>
<evidence type="ECO:0000256" key="7">
    <source>
        <dbReference type="ARBA" id="ARBA00023214"/>
    </source>
</evidence>
<dbReference type="InterPro" id="IPR046342">
    <property type="entry name" value="CBS_dom_sf"/>
</dbReference>
<dbReference type="Proteomes" id="UP000243052">
    <property type="component" value="Chromosome iv"/>
</dbReference>
<comment type="similarity">
    <text evidence="9">Belongs to the chloride channel (TC 2.A.49) family.</text>
</comment>
<feature type="transmembrane region" description="Helical" evidence="9">
    <location>
        <begin position="145"/>
        <end position="166"/>
    </location>
</feature>
<keyword evidence="5 9" id="KW-0406">Ion transport</keyword>
<dbReference type="GO" id="GO:0006879">
    <property type="term" value="P:intracellular iron ion homeostasis"/>
    <property type="evidence" value="ECO:0007669"/>
    <property type="project" value="TreeGrafter"/>
</dbReference>
<dbReference type="PANTHER" id="PTHR45711">
    <property type="entry name" value="CHLORIDE CHANNEL PROTEIN"/>
    <property type="match status" value="1"/>
</dbReference>
<evidence type="ECO:0000256" key="4">
    <source>
        <dbReference type="ARBA" id="ARBA00022989"/>
    </source>
</evidence>
<gene>
    <name evidence="11" type="ORF">AW171_hschr42502</name>
</gene>
<keyword evidence="7 9" id="KW-0868">Chloride</keyword>
<dbReference type="InterPro" id="IPR014743">
    <property type="entry name" value="Cl-channel_core"/>
</dbReference>